<evidence type="ECO:0000313" key="2">
    <source>
        <dbReference type="EMBL" id="KAK4666185.1"/>
    </source>
</evidence>
<gene>
    <name evidence="2" type="ORF">QC763_0070210</name>
</gene>
<protein>
    <submittedName>
        <fullName evidence="2">Uncharacterized protein</fullName>
    </submittedName>
</protein>
<dbReference type="Proteomes" id="UP001326199">
    <property type="component" value="Unassembled WGS sequence"/>
</dbReference>
<dbReference type="EMBL" id="JAFFHB010000005">
    <property type="protein sequence ID" value="KAK4666185.1"/>
    <property type="molecule type" value="Genomic_DNA"/>
</dbReference>
<evidence type="ECO:0000313" key="3">
    <source>
        <dbReference type="Proteomes" id="UP001326199"/>
    </source>
</evidence>
<accession>A0ABR0HDQ5</accession>
<dbReference type="RefSeq" id="XP_062766151.1">
    <property type="nucleotide sequence ID" value="XM_062905972.1"/>
</dbReference>
<keyword evidence="3" id="KW-1185">Reference proteome</keyword>
<keyword evidence="1" id="KW-1133">Transmembrane helix</keyword>
<dbReference type="GeneID" id="87926086"/>
<organism evidence="2 3">
    <name type="scientific">Podospora pseudopauciseta</name>
    <dbReference type="NCBI Taxonomy" id="2093780"/>
    <lineage>
        <taxon>Eukaryota</taxon>
        <taxon>Fungi</taxon>
        <taxon>Dikarya</taxon>
        <taxon>Ascomycota</taxon>
        <taxon>Pezizomycotina</taxon>
        <taxon>Sordariomycetes</taxon>
        <taxon>Sordariomycetidae</taxon>
        <taxon>Sordariales</taxon>
        <taxon>Podosporaceae</taxon>
        <taxon>Podospora</taxon>
    </lineage>
</organism>
<reference evidence="2 3" key="1">
    <citation type="journal article" date="2023" name="bioRxiv">
        <title>High-quality genome assemblies of four members of thePodospora anserinaspecies complex.</title>
        <authorList>
            <person name="Ament-Velasquez S.L."/>
            <person name="Vogan A.A."/>
            <person name="Wallerman O."/>
            <person name="Hartmann F."/>
            <person name="Gautier V."/>
            <person name="Silar P."/>
            <person name="Giraud T."/>
            <person name="Johannesson H."/>
        </authorList>
    </citation>
    <scope>NUCLEOTIDE SEQUENCE [LARGE SCALE GENOMIC DNA]</scope>
    <source>
        <strain evidence="2 3">CBS 411.78</strain>
    </source>
</reference>
<evidence type="ECO:0000256" key="1">
    <source>
        <dbReference type="SAM" id="Phobius"/>
    </source>
</evidence>
<name>A0ABR0HDQ5_9PEZI</name>
<sequence>MSKKEGCKAVQQDQLVIIKLLVVPVDLILVVFDAACQISIRRQKPSSSPILRATPLKAI</sequence>
<proteinExistence type="predicted"/>
<keyword evidence="1" id="KW-0812">Transmembrane</keyword>
<comment type="caution">
    <text evidence="2">The sequence shown here is derived from an EMBL/GenBank/DDBJ whole genome shotgun (WGS) entry which is preliminary data.</text>
</comment>
<keyword evidence="1" id="KW-0472">Membrane</keyword>
<feature type="transmembrane region" description="Helical" evidence="1">
    <location>
        <begin position="16"/>
        <end position="36"/>
    </location>
</feature>